<feature type="compositionally biased region" description="Low complexity" evidence="3">
    <location>
        <begin position="1"/>
        <end position="23"/>
    </location>
</feature>
<dbReference type="Proteomes" id="UP001152755">
    <property type="component" value="Unassembled WGS sequence"/>
</dbReference>
<sequence>MSTTATTDTVTTGTEATGSESAGDTTGPNATAPETTADASRQHEGRLRRILRAARRPRVFVPAVLIVALAATTGWFGYRYAQERHLDDLRASALTGAQQYTVDLATYDYRHVDDNPKKVLSESTPQFGEKYKDVAAKLADLLRNGQGTSTGKVDYAGVTSVDDHRAVVVVFLDQQIKNVVAPQGRTDASRMVVTLVRDGGRWLLDGAEPK</sequence>
<comment type="caution">
    <text evidence="5">The sequence shown here is derived from an EMBL/GenBank/DDBJ whole genome shotgun (WGS) entry which is preliminary data.</text>
</comment>
<feature type="compositionally biased region" description="Polar residues" evidence="3">
    <location>
        <begin position="24"/>
        <end position="39"/>
    </location>
</feature>
<comment type="subcellular location">
    <subcellularLocation>
        <location evidence="1">Membrane</location>
    </subcellularLocation>
</comment>
<evidence type="ECO:0000256" key="4">
    <source>
        <dbReference type="SAM" id="Phobius"/>
    </source>
</evidence>
<evidence type="ECO:0000313" key="6">
    <source>
        <dbReference type="Proteomes" id="UP001152755"/>
    </source>
</evidence>
<keyword evidence="4" id="KW-1133">Transmembrane helix</keyword>
<keyword evidence="2 4" id="KW-0472">Membrane</keyword>
<dbReference type="RefSeq" id="WP_277829984.1">
    <property type="nucleotide sequence ID" value="NZ_JAAIVF010000001.1"/>
</dbReference>
<dbReference type="AlphaFoldDB" id="A0A9X4M223"/>
<name>A0A9X4M223_9ACTN</name>
<evidence type="ECO:0000313" key="5">
    <source>
        <dbReference type="EMBL" id="MDG3015550.1"/>
    </source>
</evidence>
<reference evidence="5" key="1">
    <citation type="submission" date="2022-08" db="EMBL/GenBank/DDBJ databases">
        <title>Genome analysis of Corynebacteriales strain.</title>
        <authorList>
            <person name="Lee S.D."/>
        </authorList>
    </citation>
    <scope>NUCLEOTIDE SEQUENCE</scope>
    <source>
        <strain evidence="5">D3-21</strain>
    </source>
</reference>
<dbReference type="EMBL" id="JANRHA010000008">
    <property type="protein sequence ID" value="MDG3015550.1"/>
    <property type="molecule type" value="Genomic_DNA"/>
</dbReference>
<organism evidence="5 6">
    <name type="scientific">Speluncibacter jeojiensis</name>
    <dbReference type="NCBI Taxonomy" id="2710754"/>
    <lineage>
        <taxon>Bacteria</taxon>
        <taxon>Bacillati</taxon>
        <taxon>Actinomycetota</taxon>
        <taxon>Actinomycetes</taxon>
        <taxon>Mycobacteriales</taxon>
        <taxon>Speluncibacteraceae</taxon>
        <taxon>Speluncibacter</taxon>
    </lineage>
</organism>
<feature type="region of interest" description="Disordered" evidence="3">
    <location>
        <begin position="1"/>
        <end position="44"/>
    </location>
</feature>
<accession>A0A9X4M223</accession>
<keyword evidence="4" id="KW-0812">Transmembrane</keyword>
<protein>
    <recommendedName>
        <fullName evidence="7">Mce-associated membrane protein</fullName>
    </recommendedName>
</protein>
<dbReference type="PANTHER" id="PTHR37042:SF4">
    <property type="entry name" value="OUTER MEMBRANE PROTEIN RV1973"/>
    <property type="match status" value="1"/>
</dbReference>
<dbReference type="PANTHER" id="PTHR37042">
    <property type="entry name" value="OUTER MEMBRANE PROTEIN RV1973"/>
    <property type="match status" value="1"/>
</dbReference>
<evidence type="ECO:0008006" key="7">
    <source>
        <dbReference type="Google" id="ProtNLM"/>
    </source>
</evidence>
<proteinExistence type="predicted"/>
<keyword evidence="6" id="KW-1185">Reference proteome</keyword>
<evidence type="ECO:0000256" key="1">
    <source>
        <dbReference type="ARBA" id="ARBA00004370"/>
    </source>
</evidence>
<feature type="transmembrane region" description="Helical" evidence="4">
    <location>
        <begin position="59"/>
        <end position="78"/>
    </location>
</feature>
<evidence type="ECO:0000256" key="3">
    <source>
        <dbReference type="SAM" id="MobiDB-lite"/>
    </source>
</evidence>
<evidence type="ECO:0000256" key="2">
    <source>
        <dbReference type="ARBA" id="ARBA00023136"/>
    </source>
</evidence>
<gene>
    <name evidence="5" type="ORF">NVS88_13400</name>
</gene>
<dbReference type="GO" id="GO:0016020">
    <property type="term" value="C:membrane"/>
    <property type="evidence" value="ECO:0007669"/>
    <property type="project" value="UniProtKB-SubCell"/>
</dbReference>